<dbReference type="Proteomes" id="UP000241474">
    <property type="component" value="Segment"/>
</dbReference>
<reference evidence="1 2" key="1">
    <citation type="submission" date="2014-10" db="EMBL/GenBank/DDBJ databases">
        <title>Pan-genome analysis of Brazilian lineage A amoebal mimiviruses.</title>
        <authorList>
            <person name="Assis F.L."/>
            <person name="Abrahao J.S."/>
            <person name="Kroon E.G."/>
            <person name="Dornas F.P."/>
            <person name="Andrade K.R."/>
            <person name="Borato P.V.M."/>
            <person name="Pilotto M.R."/>
            <person name="Benamar S."/>
            <person name="LaScola B."/>
            <person name="Colson P."/>
        </authorList>
    </citation>
    <scope>NUCLEOTIDE SEQUENCE [LARGE SCALE GENOMIC DNA]</scope>
    <source>
        <strain evidence="1 2">Oyster</strain>
    </source>
</reference>
<sequence length="76" mass="7889">MNRNFLDVNARVGGSIGDRGSSLGATGSIAGERHFSNGSFVGGNAFGTYQRIDGLGFKASAWGGNVYIGHNLMHGK</sequence>
<evidence type="ECO:0000313" key="2">
    <source>
        <dbReference type="Proteomes" id="UP000241474"/>
    </source>
</evidence>
<organism evidence="1 2">
    <name type="scientific">Acanthamoeba polyphaga mimivirus</name>
    <name type="common">APMV</name>
    <dbReference type="NCBI Taxonomy" id="212035"/>
    <lineage>
        <taxon>Viruses</taxon>
        <taxon>Varidnaviria</taxon>
        <taxon>Bamfordvirae</taxon>
        <taxon>Nucleocytoviricota</taxon>
        <taxon>Megaviricetes</taxon>
        <taxon>Imitervirales</taxon>
        <taxon>Mimiviridae</taxon>
        <taxon>Megamimivirinae</taxon>
        <taxon>Mimivirus</taxon>
        <taxon>Mimivirus bradfordmassiliense</taxon>
    </lineage>
</organism>
<organismHost>
    <name type="scientific">Acanthamoeba polyphaga</name>
    <name type="common">Amoeba</name>
    <dbReference type="NCBI Taxonomy" id="5757"/>
</organismHost>
<accession>A0A0G2XZT3</accession>
<dbReference type="EMBL" id="KM982401">
    <property type="protein sequence ID" value="AKI78840.1"/>
    <property type="molecule type" value="Genomic_DNA"/>
</dbReference>
<name>A0A0G2XZT3_MIMIV</name>
<protein>
    <submittedName>
        <fullName evidence="1">Uncharacterized protein</fullName>
    </submittedName>
</protein>
<evidence type="ECO:0000313" key="1">
    <source>
        <dbReference type="EMBL" id="AKI78840.1"/>
    </source>
</evidence>
<proteinExistence type="predicted"/>